<evidence type="ECO:0000256" key="6">
    <source>
        <dbReference type="HAMAP-Rule" id="MF_00900"/>
    </source>
</evidence>
<keyword evidence="5 6" id="KW-0342">GTP-binding</keyword>
<dbReference type="InterPro" id="IPR027417">
    <property type="entry name" value="P-loop_NTPase"/>
</dbReference>
<feature type="binding site" evidence="7">
    <location>
        <begin position="254"/>
        <end position="257"/>
    </location>
    <ligand>
        <name>GTP</name>
        <dbReference type="ChEBI" id="CHEBI:37565"/>
    </ligand>
</feature>
<dbReference type="FunFam" id="3.40.50.11060:FF:000001">
    <property type="entry name" value="GTPase HflX"/>
    <property type="match status" value="1"/>
</dbReference>
<dbReference type="Gene3D" id="3.40.50.300">
    <property type="entry name" value="P-loop containing nucleotide triphosphate hydrolases"/>
    <property type="match status" value="1"/>
</dbReference>
<keyword evidence="3 6" id="KW-0547">Nucleotide-binding</keyword>
<feature type="binding site" evidence="7">
    <location>
        <begin position="341"/>
        <end position="343"/>
    </location>
    <ligand>
        <name>GTP</name>
        <dbReference type="ChEBI" id="CHEBI:37565"/>
    </ligand>
</feature>
<comment type="function">
    <text evidence="6">GTPase that associates with the 50S ribosomal subunit and may have a role during protein synthesis or ribosome biogenesis.</text>
</comment>
<dbReference type="InterPro" id="IPR032305">
    <property type="entry name" value="GTP-bd_M"/>
</dbReference>
<dbReference type="InterPro" id="IPR006073">
    <property type="entry name" value="GTP-bd"/>
</dbReference>
<dbReference type="InterPro" id="IPR030394">
    <property type="entry name" value="G_HFLX_dom"/>
</dbReference>
<feature type="binding site" evidence="7">
    <location>
        <begin position="320"/>
        <end position="323"/>
    </location>
    <ligand>
        <name>GTP</name>
        <dbReference type="ChEBI" id="CHEBI:37565"/>
    </ligand>
</feature>
<dbReference type="STRING" id="1236971.JCM9152_2269"/>
<dbReference type="EMBL" id="BAUU01000014">
    <property type="protein sequence ID" value="GAE30847.1"/>
    <property type="molecule type" value="Genomic_DNA"/>
</dbReference>
<feature type="domain" description="Hflx-type G" evidence="9">
    <location>
        <begin position="201"/>
        <end position="363"/>
    </location>
</feature>
<feature type="binding site" evidence="7">
    <location>
        <begin position="207"/>
        <end position="214"/>
    </location>
    <ligand>
        <name>GTP</name>
        <dbReference type="ChEBI" id="CHEBI:37565"/>
    </ligand>
</feature>
<dbReference type="GO" id="GO:0005525">
    <property type="term" value="F:GTP binding"/>
    <property type="evidence" value="ECO:0007669"/>
    <property type="project" value="UniProtKB-UniRule"/>
</dbReference>
<evidence type="ECO:0000313" key="11">
    <source>
        <dbReference type="Proteomes" id="UP000018895"/>
    </source>
</evidence>
<dbReference type="Gene3D" id="3.40.50.11060">
    <property type="entry name" value="GTPase HflX, N-terminal domain"/>
    <property type="match status" value="1"/>
</dbReference>
<dbReference type="InterPro" id="IPR016496">
    <property type="entry name" value="GTPase_HflX"/>
</dbReference>
<evidence type="ECO:0000256" key="7">
    <source>
        <dbReference type="PIRSR" id="PIRSR006809-1"/>
    </source>
</evidence>
<dbReference type="Gene3D" id="6.10.250.2860">
    <property type="match status" value="1"/>
</dbReference>
<dbReference type="SUPFAM" id="SSF52540">
    <property type="entry name" value="P-loop containing nucleoside triphosphate hydrolases"/>
    <property type="match status" value="1"/>
</dbReference>
<evidence type="ECO:0000256" key="4">
    <source>
        <dbReference type="ARBA" id="ARBA00022842"/>
    </source>
</evidence>
<protein>
    <recommendedName>
        <fullName evidence="6">GTPase HflX</fullName>
    </recommendedName>
    <alternativeName>
        <fullName evidence="6">GTP-binding protein HflX</fullName>
    </alternativeName>
</protein>
<sequence length="424" mass="47997">MEEVIKREQEQVVLIGCQLDSDDERFDYSMGELKSLVETAQGTVVMTIIQKRQKVEPSTYIGRGKVEELVSFIEDTDVDLIVFNDELTPSQIRNVYTRTKVTVIDRTQLILDIFAARAKSREGKLQVELAQLSYLLPRLAGQGIALSRQGGGIGAKGPGETKLESDRRHIRRRMDEIKQQLETIVGHRKRYRAQRKRNETLQVALVGYTNAGKSTLLNRLANAETLEENQLFATLDPTTRKCSLTNGLTILLSDTVGFIQDLPTTLVAAFRSTLEELVEADLLLHVVDCSNADYVQHEETVKQLVAELGAQHVPQLLIYNKSDQKIIPFVPSYHDDSIEISALEADDIDALKEAIEEKLLEQMVAYHVQLFATEGKFLAKCKQTTILKQAEWNEEGEYYDVCGFVHQHTTIGQELMKRMKDEEE</sequence>
<dbReference type="InterPro" id="IPR042108">
    <property type="entry name" value="GTPase_HflX_N_sf"/>
</dbReference>
<keyword evidence="4 8" id="KW-0460">Magnesium</keyword>
<evidence type="ECO:0000256" key="2">
    <source>
        <dbReference type="ARBA" id="ARBA00022723"/>
    </source>
</evidence>
<evidence type="ECO:0000256" key="8">
    <source>
        <dbReference type="PIRSR" id="PIRSR006809-2"/>
    </source>
</evidence>
<dbReference type="OrthoDB" id="9812272at2"/>
<name>W4QFZ0_9BACI</name>
<dbReference type="RefSeq" id="WP_035343872.1">
    <property type="nucleotide sequence ID" value="NZ_BAUU01000014.1"/>
</dbReference>
<gene>
    <name evidence="6" type="primary">hflX</name>
    <name evidence="10" type="ORF">JCM9152_2269</name>
</gene>
<evidence type="ECO:0000313" key="10">
    <source>
        <dbReference type="EMBL" id="GAE30847.1"/>
    </source>
</evidence>
<dbReference type="PRINTS" id="PR00326">
    <property type="entry name" value="GTP1OBG"/>
</dbReference>
<dbReference type="PIRSF" id="PIRSF006809">
    <property type="entry name" value="GTP-binding_hflX_prd"/>
    <property type="match status" value="1"/>
</dbReference>
<dbReference type="GO" id="GO:0046872">
    <property type="term" value="F:metal ion binding"/>
    <property type="evidence" value="ECO:0007669"/>
    <property type="project" value="UniProtKB-KW"/>
</dbReference>
<dbReference type="Pfam" id="PF01926">
    <property type="entry name" value="MMR_HSR1"/>
    <property type="match status" value="1"/>
</dbReference>
<feature type="binding site" evidence="8">
    <location>
        <position position="234"/>
    </location>
    <ligand>
        <name>Mg(2+)</name>
        <dbReference type="ChEBI" id="CHEBI:18420"/>
    </ligand>
</feature>
<dbReference type="GO" id="GO:0043022">
    <property type="term" value="F:ribosome binding"/>
    <property type="evidence" value="ECO:0007669"/>
    <property type="project" value="TreeGrafter"/>
</dbReference>
<dbReference type="Pfam" id="PF16360">
    <property type="entry name" value="GTP-bdg_M"/>
    <property type="match status" value="1"/>
</dbReference>
<dbReference type="PANTHER" id="PTHR10229:SF0">
    <property type="entry name" value="GTP-BINDING PROTEIN 6-RELATED"/>
    <property type="match status" value="1"/>
</dbReference>
<comment type="subunit">
    <text evidence="6">Monomer. Associates with the 50S ribosomal subunit.</text>
</comment>
<dbReference type="CDD" id="cd01878">
    <property type="entry name" value="HflX"/>
    <property type="match status" value="1"/>
</dbReference>
<accession>W4QFZ0</accession>
<feature type="binding site" evidence="8">
    <location>
        <position position="214"/>
    </location>
    <ligand>
        <name>Mg(2+)</name>
        <dbReference type="ChEBI" id="CHEBI:18420"/>
    </ligand>
</feature>
<dbReference type="HAMAP" id="MF_00900">
    <property type="entry name" value="GTPase_HflX"/>
    <property type="match status" value="1"/>
</dbReference>
<dbReference type="InterPro" id="IPR025121">
    <property type="entry name" value="GTPase_HflX_N"/>
</dbReference>
<dbReference type="AlphaFoldDB" id="W4QFZ0"/>
<dbReference type="Pfam" id="PF13167">
    <property type="entry name" value="GTP-bdg_N"/>
    <property type="match status" value="1"/>
</dbReference>
<keyword evidence="11" id="KW-1185">Reference proteome</keyword>
<dbReference type="Proteomes" id="UP000018895">
    <property type="component" value="Unassembled WGS sequence"/>
</dbReference>
<feature type="binding site" evidence="7">
    <location>
        <begin position="232"/>
        <end position="236"/>
    </location>
    <ligand>
        <name>GTP</name>
        <dbReference type="ChEBI" id="CHEBI:37565"/>
    </ligand>
</feature>
<keyword evidence="1 6" id="KW-0963">Cytoplasm</keyword>
<evidence type="ECO:0000256" key="1">
    <source>
        <dbReference type="ARBA" id="ARBA00022490"/>
    </source>
</evidence>
<reference evidence="10" key="1">
    <citation type="journal article" date="2014" name="Genome Announc.">
        <title>Draft Genome Sequences of Three Alkaliphilic Bacillus Strains, Bacillus wakoensis JCM 9140T, Bacillus akibai JCM 9157T, and Bacillus hemicellulosilyticus JCM 9152T.</title>
        <authorList>
            <person name="Yuki M."/>
            <person name="Oshima K."/>
            <person name="Suda W."/>
            <person name="Oshida Y."/>
            <person name="Kitamura K."/>
            <person name="Iida T."/>
            <person name="Hattori M."/>
            <person name="Ohkuma M."/>
        </authorList>
    </citation>
    <scope>NUCLEOTIDE SEQUENCE [LARGE SCALE GENOMIC DNA]</scope>
    <source>
        <strain evidence="10">JCM 9152</strain>
    </source>
</reference>
<comment type="similarity">
    <text evidence="6">Belongs to the TRAFAC class OBG-HflX-like GTPase superfamily. HflX GTPase family.</text>
</comment>
<comment type="cofactor">
    <cofactor evidence="8">
        <name>Mg(2+)</name>
        <dbReference type="ChEBI" id="CHEBI:18420"/>
    </cofactor>
</comment>
<evidence type="ECO:0000256" key="3">
    <source>
        <dbReference type="ARBA" id="ARBA00022741"/>
    </source>
</evidence>
<keyword evidence="2 8" id="KW-0479">Metal-binding</keyword>
<dbReference type="NCBIfam" id="TIGR03156">
    <property type="entry name" value="GTP_HflX"/>
    <property type="match status" value="1"/>
</dbReference>
<comment type="caution">
    <text evidence="10">The sequence shown here is derived from an EMBL/GenBank/DDBJ whole genome shotgun (WGS) entry which is preliminary data.</text>
</comment>
<dbReference type="GO" id="GO:0005737">
    <property type="term" value="C:cytoplasm"/>
    <property type="evidence" value="ECO:0007669"/>
    <property type="project" value="UniProtKB-SubCell"/>
</dbReference>
<dbReference type="PROSITE" id="PS51705">
    <property type="entry name" value="G_HFLX"/>
    <property type="match status" value="1"/>
</dbReference>
<proteinExistence type="inferred from homology"/>
<dbReference type="PANTHER" id="PTHR10229">
    <property type="entry name" value="GTP-BINDING PROTEIN HFLX"/>
    <property type="match status" value="1"/>
</dbReference>
<dbReference type="GO" id="GO:0003924">
    <property type="term" value="F:GTPase activity"/>
    <property type="evidence" value="ECO:0007669"/>
    <property type="project" value="UniProtKB-UniRule"/>
</dbReference>
<evidence type="ECO:0000259" key="9">
    <source>
        <dbReference type="PROSITE" id="PS51705"/>
    </source>
</evidence>
<evidence type="ECO:0000256" key="5">
    <source>
        <dbReference type="ARBA" id="ARBA00023134"/>
    </source>
</evidence>
<comment type="subcellular location">
    <subcellularLocation>
        <location evidence="6">Cytoplasm</location>
    </subcellularLocation>
    <text evidence="6">May associate with membranes.</text>
</comment>
<dbReference type="FunFam" id="3.40.50.300:FF:000173">
    <property type="entry name" value="GTPase HflX"/>
    <property type="match status" value="1"/>
</dbReference>
<organism evidence="10 11">
    <name type="scientific">Halalkalibacter hemicellulosilyticusJCM 9152</name>
    <dbReference type="NCBI Taxonomy" id="1236971"/>
    <lineage>
        <taxon>Bacteria</taxon>
        <taxon>Bacillati</taxon>
        <taxon>Bacillota</taxon>
        <taxon>Bacilli</taxon>
        <taxon>Bacillales</taxon>
        <taxon>Bacillaceae</taxon>
        <taxon>Halalkalibacter</taxon>
    </lineage>
</organism>